<evidence type="ECO:0000313" key="3">
    <source>
        <dbReference type="EMBL" id="CAH1155271.1"/>
    </source>
</evidence>
<dbReference type="OrthoDB" id="72772at2759"/>
<name>A0A9P0DM35_PHACE</name>
<reference evidence="3" key="2">
    <citation type="submission" date="2022-10" db="EMBL/GenBank/DDBJ databases">
        <authorList>
            <consortium name="ENA_rothamsted_submissions"/>
            <consortium name="culmorum"/>
            <person name="King R."/>
        </authorList>
    </citation>
    <scope>NUCLEOTIDE SEQUENCE</scope>
</reference>
<evidence type="ECO:0000256" key="1">
    <source>
        <dbReference type="ARBA" id="ARBA00023054"/>
    </source>
</evidence>
<dbReference type="GO" id="GO:0000323">
    <property type="term" value="C:lytic vacuole"/>
    <property type="evidence" value="ECO:0007669"/>
    <property type="project" value="TreeGrafter"/>
</dbReference>
<protein>
    <recommendedName>
        <fullName evidence="5">UV radiation resistance-associated gene protein</fullName>
    </recommendedName>
</protein>
<feature type="region of interest" description="Disordered" evidence="2">
    <location>
        <begin position="545"/>
        <end position="569"/>
    </location>
</feature>
<gene>
    <name evidence="3" type="ORF">PHAECO_LOCUS6265</name>
</gene>
<feature type="compositionally biased region" description="Basic and acidic residues" evidence="2">
    <location>
        <begin position="724"/>
        <end position="736"/>
    </location>
</feature>
<dbReference type="PANTHER" id="PTHR15157">
    <property type="entry name" value="UV RADIATION RESISTANCE-ASSOCIATED GENE PROTEIN"/>
    <property type="match status" value="1"/>
</dbReference>
<proteinExistence type="predicted"/>
<dbReference type="GO" id="GO:0000149">
    <property type="term" value="F:SNARE binding"/>
    <property type="evidence" value="ECO:0007669"/>
    <property type="project" value="TreeGrafter"/>
</dbReference>
<feature type="region of interest" description="Disordered" evidence="2">
    <location>
        <begin position="678"/>
        <end position="701"/>
    </location>
</feature>
<feature type="compositionally biased region" description="Low complexity" evidence="2">
    <location>
        <begin position="546"/>
        <end position="563"/>
    </location>
</feature>
<accession>A0A9P0DM35</accession>
<dbReference type="GO" id="GO:0035493">
    <property type="term" value="P:SNARE complex assembly"/>
    <property type="evidence" value="ECO:0007669"/>
    <property type="project" value="TreeGrafter"/>
</dbReference>
<keyword evidence="1" id="KW-0175">Coiled coil</keyword>
<dbReference type="Proteomes" id="UP001153737">
    <property type="component" value="Chromosome 2"/>
</dbReference>
<feature type="region of interest" description="Disordered" evidence="2">
    <location>
        <begin position="506"/>
        <end position="525"/>
    </location>
</feature>
<feature type="region of interest" description="Disordered" evidence="2">
    <location>
        <begin position="724"/>
        <end position="746"/>
    </location>
</feature>
<dbReference type="Pfam" id="PF10186">
    <property type="entry name" value="ATG14"/>
    <property type="match status" value="1"/>
</dbReference>
<feature type="compositionally biased region" description="Basic and acidic residues" evidence="2">
    <location>
        <begin position="512"/>
        <end position="525"/>
    </location>
</feature>
<reference evidence="3" key="1">
    <citation type="submission" date="2022-01" db="EMBL/GenBank/DDBJ databases">
        <authorList>
            <person name="King R."/>
        </authorList>
    </citation>
    <scope>NUCLEOTIDE SEQUENCE</scope>
</reference>
<evidence type="ECO:0008006" key="5">
    <source>
        <dbReference type="Google" id="ProtNLM"/>
    </source>
</evidence>
<feature type="compositionally biased region" description="Basic and acidic residues" evidence="2">
    <location>
        <begin position="678"/>
        <end position="692"/>
    </location>
</feature>
<sequence>MSSSAEEFMLGRQRCRQWVPLITQQFRLRHVYQIVGLNLPAEPIGSFYFTLHSTTMSAPFYTSEQVSGSNPKWEELNLQDMPNTSASCVVLRIWQHSTDGADVIVLTWGVNFSGLCYIGNKTTDIQPVYFKGNSVIFCMQGGFYTSHEVVNMDSKKPIPFLSNLNLIDTSNGNKVIYRRIAIKSNRHEVQSSYNEGKLRRLHRLQVDIRNKSLEVGNLRDKISRLNGFSIQRDGSTVESSSSTIRYAPQLLTMNSLYKMMQEKPTIVQKQEMTRIGKEIETAKFRTRLLSQEKDKKTVIIRSLRQNHTAMVEENEERNSDLMENYHKLSRGSEKLKEYKKNLFHHRELYSNFNSQLQQRRKKLLRELLFIYPIDKMENDRYSIFKIYLPNSDILADCSDTGLAVALGYVAHILIMCSTFLQVPLRYSVTHYGSRSVITDHVSPLLPDKDRDFPLFTKGKDKAHFTYAVYLLNKNLAQFRWLLYMNTTDLRQTLYNLLTFLEGPRETSSAASDRPKGGSERDARLHDFSSVSNLSDPILDFIRQECQQQKQHSPSKKSASSGKSRSSECGRGLGEILAIPEAYLNRRISSDSFRSFMSRGLRHEGSESCCGSSTPPISSQDSLASQIKITNGKEIVRDSDGAKPHNVEQGTDPLNGPTKLSAIISKSVAIHSDGQLRMKVKEGDENGKDDRRISRSVGSYSDEENGFSLAASFEVGSEPALTVDGRCDSRKKEEDSSRLPQSMGEGQFLERWLENTPMCSNEDMYPEEVLGTSSEREKVLLARADALRSTKSFNLMRPKP</sequence>
<feature type="compositionally biased region" description="Basic and acidic residues" evidence="2">
    <location>
        <begin position="636"/>
        <end position="645"/>
    </location>
</feature>
<dbReference type="GO" id="GO:0032991">
    <property type="term" value="C:protein-containing complex"/>
    <property type="evidence" value="ECO:0007669"/>
    <property type="project" value="UniProtKB-ARBA"/>
</dbReference>
<dbReference type="EMBL" id="OU896708">
    <property type="protein sequence ID" value="CAH1155271.1"/>
    <property type="molecule type" value="Genomic_DNA"/>
</dbReference>
<feature type="region of interest" description="Disordered" evidence="2">
    <location>
        <begin position="636"/>
        <end position="656"/>
    </location>
</feature>
<keyword evidence="4" id="KW-1185">Reference proteome</keyword>
<dbReference type="PANTHER" id="PTHR15157:SF5">
    <property type="entry name" value="UV RADIATION RESISTANCE-ASSOCIATED GENE PROTEIN"/>
    <property type="match status" value="1"/>
</dbReference>
<evidence type="ECO:0000256" key="2">
    <source>
        <dbReference type="SAM" id="MobiDB-lite"/>
    </source>
</evidence>
<dbReference type="InterPro" id="IPR018791">
    <property type="entry name" value="UV_resistance/autophagy_Atg14"/>
</dbReference>
<evidence type="ECO:0000313" key="4">
    <source>
        <dbReference type="Proteomes" id="UP001153737"/>
    </source>
</evidence>
<dbReference type="AlphaFoldDB" id="A0A9P0DM35"/>
<dbReference type="GO" id="GO:0005768">
    <property type="term" value="C:endosome"/>
    <property type="evidence" value="ECO:0007669"/>
    <property type="project" value="TreeGrafter"/>
</dbReference>
<organism evidence="3 4">
    <name type="scientific">Phaedon cochleariae</name>
    <name type="common">Mustard beetle</name>
    <dbReference type="NCBI Taxonomy" id="80249"/>
    <lineage>
        <taxon>Eukaryota</taxon>
        <taxon>Metazoa</taxon>
        <taxon>Ecdysozoa</taxon>
        <taxon>Arthropoda</taxon>
        <taxon>Hexapoda</taxon>
        <taxon>Insecta</taxon>
        <taxon>Pterygota</taxon>
        <taxon>Neoptera</taxon>
        <taxon>Endopterygota</taxon>
        <taxon>Coleoptera</taxon>
        <taxon>Polyphaga</taxon>
        <taxon>Cucujiformia</taxon>
        <taxon>Chrysomeloidea</taxon>
        <taxon>Chrysomelidae</taxon>
        <taxon>Chrysomelinae</taxon>
        <taxon>Chrysomelini</taxon>
        <taxon>Phaedon</taxon>
    </lineage>
</organism>